<evidence type="ECO:0000256" key="1">
    <source>
        <dbReference type="ARBA" id="ARBA00004141"/>
    </source>
</evidence>
<reference evidence="8" key="1">
    <citation type="journal article" date="2019" name="Int. J. Syst. Evol. Microbiol.">
        <title>The Global Catalogue of Microorganisms (GCM) 10K type strain sequencing project: providing services to taxonomists for standard genome sequencing and annotation.</title>
        <authorList>
            <consortium name="The Broad Institute Genomics Platform"/>
            <consortium name="The Broad Institute Genome Sequencing Center for Infectious Disease"/>
            <person name="Wu L."/>
            <person name="Ma J."/>
        </authorList>
    </citation>
    <scope>NUCLEOTIDE SEQUENCE [LARGE SCALE GENOMIC DNA]</scope>
    <source>
        <strain evidence="8">CCUG 49339</strain>
    </source>
</reference>
<evidence type="ECO:0000313" key="7">
    <source>
        <dbReference type="EMBL" id="MFD1737326.1"/>
    </source>
</evidence>
<accession>A0ABW4LQG7</accession>
<keyword evidence="4 6" id="KW-1133">Transmembrane helix</keyword>
<evidence type="ECO:0000313" key="8">
    <source>
        <dbReference type="Proteomes" id="UP001597214"/>
    </source>
</evidence>
<feature type="transmembrane region" description="Helical" evidence="6">
    <location>
        <begin position="194"/>
        <end position="216"/>
    </location>
</feature>
<gene>
    <name evidence="7" type="ORF">ACFSCX_12250</name>
</gene>
<evidence type="ECO:0000256" key="2">
    <source>
        <dbReference type="ARBA" id="ARBA00009142"/>
    </source>
</evidence>
<feature type="transmembrane region" description="Helical" evidence="6">
    <location>
        <begin position="6"/>
        <end position="26"/>
    </location>
</feature>
<keyword evidence="3 6" id="KW-0812">Transmembrane</keyword>
<dbReference type="InterPro" id="IPR051598">
    <property type="entry name" value="TSUP/Inactive_protease-like"/>
</dbReference>
<comment type="subcellular location">
    <subcellularLocation>
        <location evidence="6">Cell membrane</location>
        <topology evidence="6">Multi-pass membrane protein</topology>
    </subcellularLocation>
    <subcellularLocation>
        <location evidence="1">Membrane</location>
        <topology evidence="1">Multi-pass membrane protein</topology>
    </subcellularLocation>
</comment>
<name>A0ABW4LQG7_9BACI</name>
<organism evidence="7 8">
    <name type="scientific">Bacillus salitolerans</name>
    <dbReference type="NCBI Taxonomy" id="1437434"/>
    <lineage>
        <taxon>Bacteria</taxon>
        <taxon>Bacillati</taxon>
        <taxon>Bacillota</taxon>
        <taxon>Bacilli</taxon>
        <taxon>Bacillales</taxon>
        <taxon>Bacillaceae</taxon>
        <taxon>Bacillus</taxon>
    </lineage>
</organism>
<keyword evidence="6" id="KW-1003">Cell membrane</keyword>
<evidence type="ECO:0000256" key="6">
    <source>
        <dbReference type="RuleBase" id="RU363041"/>
    </source>
</evidence>
<feature type="transmembrane region" description="Helical" evidence="6">
    <location>
        <begin position="169"/>
        <end position="188"/>
    </location>
</feature>
<evidence type="ECO:0000256" key="4">
    <source>
        <dbReference type="ARBA" id="ARBA00022989"/>
    </source>
</evidence>
<dbReference type="EMBL" id="JBHUEM010000020">
    <property type="protein sequence ID" value="MFD1737326.1"/>
    <property type="molecule type" value="Genomic_DNA"/>
</dbReference>
<protein>
    <recommendedName>
        <fullName evidence="6">Probable membrane transporter protein</fullName>
    </recommendedName>
</protein>
<feature type="transmembrane region" description="Helical" evidence="6">
    <location>
        <begin position="95"/>
        <end position="114"/>
    </location>
</feature>
<comment type="caution">
    <text evidence="7">The sequence shown here is derived from an EMBL/GenBank/DDBJ whole genome shotgun (WGS) entry which is preliminary data.</text>
</comment>
<dbReference type="Proteomes" id="UP001597214">
    <property type="component" value="Unassembled WGS sequence"/>
</dbReference>
<dbReference type="InterPro" id="IPR002781">
    <property type="entry name" value="TM_pro_TauE-like"/>
</dbReference>
<feature type="transmembrane region" description="Helical" evidence="6">
    <location>
        <begin position="225"/>
        <end position="243"/>
    </location>
</feature>
<dbReference type="PANTHER" id="PTHR43701">
    <property type="entry name" value="MEMBRANE TRANSPORTER PROTEIN MJ0441-RELATED"/>
    <property type="match status" value="1"/>
</dbReference>
<keyword evidence="5 6" id="KW-0472">Membrane</keyword>
<comment type="similarity">
    <text evidence="2 6">Belongs to the 4-toluene sulfonate uptake permease (TSUP) (TC 2.A.102) family.</text>
</comment>
<dbReference type="RefSeq" id="WP_377928531.1">
    <property type="nucleotide sequence ID" value="NZ_JBHUEM010000020.1"/>
</dbReference>
<dbReference type="PANTHER" id="PTHR43701:SF2">
    <property type="entry name" value="MEMBRANE TRANSPORTER PROTEIN YJNA-RELATED"/>
    <property type="match status" value="1"/>
</dbReference>
<keyword evidence="8" id="KW-1185">Reference proteome</keyword>
<dbReference type="Pfam" id="PF01925">
    <property type="entry name" value="TauE"/>
    <property type="match status" value="1"/>
</dbReference>
<proteinExistence type="inferred from homology"/>
<sequence>MTEVQFFLIGFAGTFIGTLAGGGGLISMPSLLMLGIPIHTVIATNKFSNTFSSFSSFYVLLKQKQINLKTVLVLSPIGLAGGITGSFITKSISESLMTIIALFLLFFALIISFLKKPKEEMTMNTKLPVRMHPIIFGIGVYDGMFGPGQATLQMYTYLNHGFSFMKAMALTRFLTFLSCLGAAASYFVSGLIDWKLAIFLTTGSILGAQLSVRFAYKLKNTHLKIILRVITVLLILQLGYSILV</sequence>
<evidence type="ECO:0000256" key="3">
    <source>
        <dbReference type="ARBA" id="ARBA00022692"/>
    </source>
</evidence>
<evidence type="ECO:0000256" key="5">
    <source>
        <dbReference type="ARBA" id="ARBA00023136"/>
    </source>
</evidence>
<feature type="transmembrane region" description="Helical" evidence="6">
    <location>
        <begin position="71"/>
        <end position="89"/>
    </location>
</feature>